<keyword evidence="8" id="KW-1185">Reference proteome</keyword>
<dbReference type="PhylomeDB" id="Q8EP33"/>
<evidence type="ECO:0000256" key="4">
    <source>
        <dbReference type="RuleBase" id="RU003719"/>
    </source>
</evidence>
<dbReference type="SUPFAM" id="SSF52283">
    <property type="entry name" value="Formate/glycerate dehydrogenase catalytic domain-like"/>
    <property type="match status" value="1"/>
</dbReference>
<evidence type="ECO:0000256" key="1">
    <source>
        <dbReference type="ARBA" id="ARBA00005854"/>
    </source>
</evidence>
<evidence type="ECO:0000313" key="7">
    <source>
        <dbReference type="EMBL" id="BAC14242.1"/>
    </source>
</evidence>
<protein>
    <submittedName>
        <fullName evidence="7">Glycerate dehydrogenase</fullName>
    </submittedName>
</protein>
<dbReference type="Pfam" id="PF02826">
    <property type="entry name" value="2-Hacid_dh_C"/>
    <property type="match status" value="1"/>
</dbReference>
<sequence>MNILLMVRTPFIEAVPDFVENLNRLGNVTILDTDNGIEKEKLKQAVREVEVIITAVVQIDKEIIDAAPNLKYIMKFGAGYDNIDFKYAREKGIPVTNTPGQNADAVADLAIGLMLATARNIPAKNEELRNGNWELSMGIEIFQKKLGIIGFGAIGQAIAQRATGFQMEVLAYGTFQDQTIADRLNVEFVDLNKLLNESDIVVVSTTLRKDNYQLINAKTLNEIKKDALFINVSRGALVDEDALYEALTNGKIKGAGLDVFVEEPSHHPLLTLPNTTVTPHIGAATNEAIKRTGSVALENVQRLKNDLPLLYVVN</sequence>
<dbReference type="PANTHER" id="PTHR42789:SF1">
    <property type="entry name" value="D-ISOMER SPECIFIC 2-HYDROXYACID DEHYDROGENASE FAMILY PROTEIN (AFU_ORTHOLOGUE AFUA_6G10090)"/>
    <property type="match status" value="1"/>
</dbReference>
<dbReference type="FunFam" id="3.40.50.720:FF:000203">
    <property type="entry name" value="D-3-phosphoglycerate dehydrogenase (SerA)"/>
    <property type="match status" value="1"/>
</dbReference>
<accession>Q8EP33</accession>
<dbReference type="OrthoDB" id="9805416at2"/>
<dbReference type="InterPro" id="IPR006140">
    <property type="entry name" value="D-isomer_DH_NAD-bd"/>
</dbReference>
<name>Q8EP33_OCEIH</name>
<evidence type="ECO:0000256" key="3">
    <source>
        <dbReference type="ARBA" id="ARBA00023027"/>
    </source>
</evidence>
<dbReference type="HOGENOM" id="CLU_019796_1_3_9"/>
<dbReference type="eggNOG" id="COG1052">
    <property type="taxonomic scope" value="Bacteria"/>
</dbReference>
<evidence type="ECO:0000313" key="8">
    <source>
        <dbReference type="Proteomes" id="UP000000822"/>
    </source>
</evidence>
<dbReference type="SUPFAM" id="SSF51735">
    <property type="entry name" value="NAD(P)-binding Rossmann-fold domains"/>
    <property type="match status" value="1"/>
</dbReference>
<dbReference type="InterPro" id="IPR036291">
    <property type="entry name" value="NAD(P)-bd_dom_sf"/>
</dbReference>
<feature type="domain" description="D-isomer specific 2-hydroxyacid dehydrogenase NAD-binding" evidence="6">
    <location>
        <begin position="111"/>
        <end position="282"/>
    </location>
</feature>
<proteinExistence type="inferred from homology"/>
<dbReference type="Proteomes" id="UP000000822">
    <property type="component" value="Chromosome"/>
</dbReference>
<keyword evidence="2 4" id="KW-0560">Oxidoreductase</keyword>
<dbReference type="KEGG" id="oih:OB2286"/>
<dbReference type="GO" id="GO:0051287">
    <property type="term" value="F:NAD binding"/>
    <property type="evidence" value="ECO:0007669"/>
    <property type="project" value="InterPro"/>
</dbReference>
<evidence type="ECO:0000256" key="2">
    <source>
        <dbReference type="ARBA" id="ARBA00023002"/>
    </source>
</evidence>
<organism evidence="7 8">
    <name type="scientific">Oceanobacillus iheyensis (strain DSM 14371 / CIP 107618 / JCM 11309 / KCTC 3954 / HTE831)</name>
    <dbReference type="NCBI Taxonomy" id="221109"/>
    <lineage>
        <taxon>Bacteria</taxon>
        <taxon>Bacillati</taxon>
        <taxon>Bacillota</taxon>
        <taxon>Bacilli</taxon>
        <taxon>Bacillales</taxon>
        <taxon>Bacillaceae</taxon>
        <taxon>Oceanobacillus</taxon>
    </lineage>
</organism>
<reference evidence="7 8" key="2">
    <citation type="journal article" date="2002" name="Nucleic Acids Res.">
        <title>Genome sequence of Oceanobacillus iheyensis isolated from the Iheya Ridge and its unexpected adaptive capabilities to extreme environments.</title>
        <authorList>
            <person name="Takami H."/>
            <person name="Takaki Y."/>
            <person name="Uchiyama I."/>
        </authorList>
    </citation>
    <scope>NUCLEOTIDE SEQUENCE [LARGE SCALE GENOMIC DNA]</scope>
    <source>
        <strain evidence="8">DSM 14371 / CIP 107618 / JCM 11309 / KCTC 3954 / HTE831</strain>
    </source>
</reference>
<gene>
    <name evidence="7" type="ordered locus">OB2286</name>
</gene>
<dbReference type="AlphaFoldDB" id="Q8EP33"/>
<dbReference type="InterPro" id="IPR006139">
    <property type="entry name" value="D-isomer_2_OHA_DH_cat_dom"/>
</dbReference>
<comment type="similarity">
    <text evidence="1 4">Belongs to the D-isomer specific 2-hydroxyacid dehydrogenase family.</text>
</comment>
<dbReference type="GO" id="GO:0016616">
    <property type="term" value="F:oxidoreductase activity, acting on the CH-OH group of donors, NAD or NADP as acceptor"/>
    <property type="evidence" value="ECO:0007669"/>
    <property type="project" value="InterPro"/>
</dbReference>
<evidence type="ECO:0000259" key="5">
    <source>
        <dbReference type="Pfam" id="PF00389"/>
    </source>
</evidence>
<keyword evidence="3" id="KW-0520">NAD</keyword>
<dbReference type="Pfam" id="PF00389">
    <property type="entry name" value="2-Hacid_dh"/>
    <property type="match status" value="1"/>
</dbReference>
<dbReference type="Gene3D" id="3.40.50.720">
    <property type="entry name" value="NAD(P)-binding Rossmann-like Domain"/>
    <property type="match status" value="2"/>
</dbReference>
<evidence type="ECO:0000259" key="6">
    <source>
        <dbReference type="Pfam" id="PF02826"/>
    </source>
</evidence>
<dbReference type="EMBL" id="BA000028">
    <property type="protein sequence ID" value="BAC14242.1"/>
    <property type="molecule type" value="Genomic_DNA"/>
</dbReference>
<dbReference type="CDD" id="cd12172">
    <property type="entry name" value="PGDH_like_2"/>
    <property type="match status" value="1"/>
</dbReference>
<feature type="domain" description="D-isomer specific 2-hydroxyacid dehydrogenase catalytic" evidence="5">
    <location>
        <begin position="21"/>
        <end position="314"/>
    </location>
</feature>
<dbReference type="InterPro" id="IPR050857">
    <property type="entry name" value="D-2-hydroxyacid_DH"/>
</dbReference>
<dbReference type="STRING" id="221109.gene:10734534"/>
<reference evidence="7 8" key="1">
    <citation type="journal article" date="2001" name="FEMS Microbiol. Lett.">
        <title>Oceanobacillus iheyensis gen. nov., sp. nov., a deep-sea extremely halotolerant and alkaliphilic species isolated from a depth of 1050 m on the Iheya Ridge.</title>
        <authorList>
            <person name="Lu J."/>
            <person name="Nogi Y."/>
            <person name="Takami H."/>
        </authorList>
    </citation>
    <scope>NUCLEOTIDE SEQUENCE [LARGE SCALE GENOMIC DNA]</scope>
    <source>
        <strain evidence="8">DSM 14371 / CIP 107618 / JCM 11309 / KCTC 3954 / HTE831</strain>
    </source>
</reference>
<dbReference type="RefSeq" id="WP_011066679.1">
    <property type="nucleotide sequence ID" value="NC_004193.1"/>
</dbReference>
<dbReference type="PANTHER" id="PTHR42789">
    <property type="entry name" value="D-ISOMER SPECIFIC 2-HYDROXYACID DEHYDROGENASE FAMILY PROTEIN (AFU_ORTHOLOGUE AFUA_6G10090)"/>
    <property type="match status" value="1"/>
</dbReference>